<accession>A0A3N1KP45</accession>
<proteinExistence type="inferred from homology"/>
<sequence>MTNETMAMRTVIHLGASLVLLASAGTAVAADRWSATVGAGALVAPKYEGSGEMEILPLPILDLRWTPGYAGFHSVFLTTEQGLGIQFLDYRGFSLSASVNYDRGRDQDDDSNLRGLGNIDPGADLRLTAAYRIGGLRASLSAEQNFGGTDGVEVEAGLGYTQRFGDRFFLTGSVGATWADSDHMGGYFGVTRRQSLASGLPQYDADAGFKSVRVALTGRYAVTERWGVRGTVGLKRLLGDAADSPIVEEKLQPFALLGVTYTF</sequence>
<evidence type="ECO:0000256" key="5">
    <source>
        <dbReference type="ARBA" id="ARBA00023237"/>
    </source>
</evidence>
<dbReference type="InterPro" id="IPR010583">
    <property type="entry name" value="MipA"/>
</dbReference>
<comment type="similarity">
    <text evidence="2">Belongs to the MipA/OmpV family.</text>
</comment>
<dbReference type="GO" id="GO:0009279">
    <property type="term" value="C:cell outer membrane"/>
    <property type="evidence" value="ECO:0007669"/>
    <property type="project" value="UniProtKB-SubCell"/>
</dbReference>
<comment type="caution">
    <text evidence="7">The sequence shown here is derived from an EMBL/GenBank/DDBJ whole genome shotgun (WGS) entry which is preliminary data.</text>
</comment>
<keyword evidence="8" id="KW-1185">Reference proteome</keyword>
<feature type="signal peptide" evidence="6">
    <location>
        <begin position="1"/>
        <end position="29"/>
    </location>
</feature>
<dbReference type="PANTHER" id="PTHR38776:SF1">
    <property type="entry name" value="MLTA-INTERACTING PROTEIN-RELATED"/>
    <property type="match status" value="1"/>
</dbReference>
<evidence type="ECO:0000313" key="7">
    <source>
        <dbReference type="EMBL" id="ROP81117.1"/>
    </source>
</evidence>
<name>A0A3N1KP45_9PROT</name>
<keyword evidence="4" id="KW-0472">Membrane</keyword>
<protein>
    <submittedName>
        <fullName evidence="7">Outer membrane scaffolding protein for murein synthesis (MipA/OmpV family)</fullName>
    </submittedName>
</protein>
<dbReference type="Proteomes" id="UP000278222">
    <property type="component" value="Unassembled WGS sequence"/>
</dbReference>
<keyword evidence="5" id="KW-0998">Cell outer membrane</keyword>
<organism evidence="7 8">
    <name type="scientific">Stella humosa</name>
    <dbReference type="NCBI Taxonomy" id="94"/>
    <lineage>
        <taxon>Bacteria</taxon>
        <taxon>Pseudomonadati</taxon>
        <taxon>Pseudomonadota</taxon>
        <taxon>Alphaproteobacteria</taxon>
        <taxon>Rhodospirillales</taxon>
        <taxon>Stellaceae</taxon>
        <taxon>Stella</taxon>
    </lineage>
</organism>
<evidence type="ECO:0000313" key="8">
    <source>
        <dbReference type="Proteomes" id="UP000278222"/>
    </source>
</evidence>
<comment type="subcellular location">
    <subcellularLocation>
        <location evidence="1">Cell outer membrane</location>
    </subcellularLocation>
</comment>
<dbReference type="PANTHER" id="PTHR38776">
    <property type="entry name" value="MLTA-INTERACTING PROTEIN-RELATED"/>
    <property type="match status" value="1"/>
</dbReference>
<reference evidence="7 8" key="1">
    <citation type="submission" date="2018-11" db="EMBL/GenBank/DDBJ databases">
        <title>Genomic Encyclopedia of Type Strains, Phase IV (KMG-IV): sequencing the most valuable type-strain genomes for metagenomic binning, comparative biology and taxonomic classification.</title>
        <authorList>
            <person name="Goeker M."/>
        </authorList>
    </citation>
    <scope>NUCLEOTIDE SEQUENCE [LARGE SCALE GENOMIC DNA]</scope>
    <source>
        <strain evidence="7 8">DSM 5900</strain>
    </source>
</reference>
<evidence type="ECO:0000256" key="2">
    <source>
        <dbReference type="ARBA" id="ARBA00005722"/>
    </source>
</evidence>
<feature type="chain" id="PRO_5018303891" evidence="6">
    <location>
        <begin position="30"/>
        <end position="263"/>
    </location>
</feature>
<evidence type="ECO:0000256" key="3">
    <source>
        <dbReference type="ARBA" id="ARBA00022729"/>
    </source>
</evidence>
<dbReference type="AlphaFoldDB" id="A0A3N1KP45"/>
<dbReference type="EMBL" id="RJKX01000018">
    <property type="protein sequence ID" value="ROP81117.1"/>
    <property type="molecule type" value="Genomic_DNA"/>
</dbReference>
<gene>
    <name evidence="7" type="ORF">EDC65_4972</name>
</gene>
<evidence type="ECO:0000256" key="4">
    <source>
        <dbReference type="ARBA" id="ARBA00023136"/>
    </source>
</evidence>
<evidence type="ECO:0000256" key="6">
    <source>
        <dbReference type="SAM" id="SignalP"/>
    </source>
</evidence>
<keyword evidence="3 6" id="KW-0732">Signal</keyword>
<dbReference type="SUPFAM" id="SSF56935">
    <property type="entry name" value="Porins"/>
    <property type="match status" value="1"/>
</dbReference>
<dbReference type="Pfam" id="PF06629">
    <property type="entry name" value="MipA"/>
    <property type="match status" value="1"/>
</dbReference>
<evidence type="ECO:0000256" key="1">
    <source>
        <dbReference type="ARBA" id="ARBA00004442"/>
    </source>
</evidence>